<dbReference type="InterPro" id="IPR028299">
    <property type="entry name" value="ClpA/B_CS2"/>
</dbReference>
<dbReference type="CDD" id="cd19499">
    <property type="entry name" value="RecA-like_ClpB_Hsp104-like"/>
    <property type="match status" value="1"/>
</dbReference>
<dbReference type="InterPro" id="IPR001270">
    <property type="entry name" value="ClpA/B"/>
</dbReference>
<dbReference type="InterPro" id="IPR013461">
    <property type="entry name" value="ClpA"/>
</dbReference>
<proteinExistence type="inferred from homology"/>
<feature type="region of interest" description="Disordered" evidence="6">
    <location>
        <begin position="140"/>
        <end position="167"/>
    </location>
</feature>
<dbReference type="InterPro" id="IPR003593">
    <property type="entry name" value="AAA+_ATPase"/>
</dbReference>
<dbReference type="SUPFAM" id="SSF81923">
    <property type="entry name" value="Double Clp-N motif"/>
    <property type="match status" value="1"/>
</dbReference>
<name>A0A1W2CQT1_9BACT</name>
<evidence type="ECO:0000313" key="10">
    <source>
        <dbReference type="Proteomes" id="UP000192418"/>
    </source>
</evidence>
<dbReference type="Pfam" id="PF17871">
    <property type="entry name" value="AAA_lid_9"/>
    <property type="match status" value="1"/>
</dbReference>
<reference evidence="9 10" key="1">
    <citation type="submission" date="2017-04" db="EMBL/GenBank/DDBJ databases">
        <authorList>
            <person name="Afonso C.L."/>
            <person name="Miller P.J."/>
            <person name="Scott M.A."/>
            <person name="Spackman E."/>
            <person name="Goraichik I."/>
            <person name="Dimitrov K.M."/>
            <person name="Suarez D.L."/>
            <person name="Swayne D.E."/>
        </authorList>
    </citation>
    <scope>NUCLEOTIDE SEQUENCE [LARGE SCALE GENOMIC DNA]</scope>
    <source>
        <strain evidence="9 10">DSM 3385</strain>
    </source>
</reference>
<dbReference type="PROSITE" id="PS00871">
    <property type="entry name" value="CLPAB_2"/>
    <property type="match status" value="1"/>
</dbReference>
<dbReference type="GO" id="GO:0005737">
    <property type="term" value="C:cytoplasm"/>
    <property type="evidence" value="ECO:0007669"/>
    <property type="project" value="TreeGrafter"/>
</dbReference>
<dbReference type="InterPro" id="IPR050130">
    <property type="entry name" value="ClpA_ClpB"/>
</dbReference>
<sequence>MISKELSITLGAAVKEAKKRRHEYVCVEHVLYAILKHGKGAETVKECGGNTENIKKNLDIFFQEKMEAMDEDKEYVLQQTIGFQRMIQRAINHARSAEKSEVNLGDILASIFQEKDSHAAFYLEAEGITRLDVLNYISHRSPPGPTSSGPGLKPIRPAGKPGQQTKKETPLEMFTVDLLKKAADGKIDPLIGRQNETDRAMQVLCRRRKNNPIFVGDPGVGKTALAEGLALKAFKKKVPDFLKDAEMFALDMGALLAGTKYRGDFEQRLKDVITALENKDNALLFIDEIHTVVGAGATSSGSMDASNILKPALTTGSIRCVGSTTYEEYKNHFEKDRALSRRFEKIEVPEPSVEETVDILKGLKGCYEDHHGLSYTDESLEAAAKLSAKHINDRFLPDKAIDVIDETGSLIRLSDNARRKNILVGDIEKTIAKMAKIPASSITATDKSNLENLDKKLCQVIFGQDKAVDTLTTAIKRSRAGLSAPDRPIGSFLFTGPTGVGKTEVARQLAFNMGINFLRFDMSEYMEKHAVSRLIGAPPGYVGFEQGGILTDNIRKHPHSVLLLDEIEKAHQDLFNILLQVMDYATLTDNNGKSADFRNVVIIMTSNAGARDMTVNKIGFGDQMEDVKAKGSRAVERTFSPEFRNRLDAMIQFNALSQEIMECIVDKGMKALRELLKPKNVTLKYNAKVRSWLAREGYDPKFGARPLDRVIQTRIKDRLTDEILFGQLEKGGTVSLGLRNNELSFNYKKI</sequence>
<evidence type="ECO:0000313" key="9">
    <source>
        <dbReference type="EMBL" id="SMC87314.1"/>
    </source>
</evidence>
<dbReference type="Proteomes" id="UP000192418">
    <property type="component" value="Unassembled WGS sequence"/>
</dbReference>
<evidence type="ECO:0000256" key="4">
    <source>
        <dbReference type="ARBA" id="ARBA00023186"/>
    </source>
</evidence>
<dbReference type="GO" id="GO:0043335">
    <property type="term" value="P:protein unfolding"/>
    <property type="evidence" value="ECO:0007669"/>
    <property type="project" value="InterPro"/>
</dbReference>
<dbReference type="RefSeq" id="WP_084069787.1">
    <property type="nucleotide sequence ID" value="NZ_FWXY01000013.1"/>
</dbReference>
<gene>
    <name evidence="9" type="ORF">SAMN02746065_11336</name>
</gene>
<dbReference type="InterPro" id="IPR041546">
    <property type="entry name" value="ClpA/ClpB_AAA_lid"/>
</dbReference>
<dbReference type="EMBL" id="FWXY01000013">
    <property type="protein sequence ID" value="SMC87314.1"/>
    <property type="molecule type" value="Genomic_DNA"/>
</dbReference>
<dbReference type="GO" id="GO:0005524">
    <property type="term" value="F:ATP binding"/>
    <property type="evidence" value="ECO:0007669"/>
    <property type="project" value="UniProtKB-KW"/>
</dbReference>
<feature type="domain" description="AAA+ ATPase" evidence="7">
    <location>
        <begin position="488"/>
        <end position="649"/>
    </location>
</feature>
<keyword evidence="4 5" id="KW-0143">Chaperone</keyword>
<dbReference type="InterPro" id="IPR003959">
    <property type="entry name" value="ATPase_AAA_core"/>
</dbReference>
<dbReference type="PANTHER" id="PTHR11638:SF111">
    <property type="entry name" value="ATP-DEPENDENT CLP PROTEASE ATP-BINDING SUBUNIT CLPA"/>
    <property type="match status" value="1"/>
</dbReference>
<evidence type="ECO:0000259" key="7">
    <source>
        <dbReference type="SMART" id="SM00382"/>
    </source>
</evidence>
<dbReference type="Pfam" id="PF07724">
    <property type="entry name" value="AAA_2"/>
    <property type="match status" value="1"/>
</dbReference>
<comment type="similarity">
    <text evidence="5">Belongs to the ClpA/ClpB family.</text>
</comment>
<dbReference type="AlphaFoldDB" id="A0A1W2CQT1"/>
<feature type="domain" description="AAA+ ATPase" evidence="7">
    <location>
        <begin position="208"/>
        <end position="353"/>
    </location>
</feature>
<keyword evidence="9" id="KW-0378">Hydrolase</keyword>
<dbReference type="InterPro" id="IPR004176">
    <property type="entry name" value="Clp_R_N"/>
</dbReference>
<dbReference type="PANTHER" id="PTHR11638">
    <property type="entry name" value="ATP-DEPENDENT CLP PROTEASE"/>
    <property type="match status" value="1"/>
</dbReference>
<dbReference type="NCBIfam" id="TIGR02639">
    <property type="entry name" value="ClpA"/>
    <property type="match status" value="1"/>
</dbReference>
<dbReference type="PROSITE" id="PS00870">
    <property type="entry name" value="CLPAB_1"/>
    <property type="match status" value="1"/>
</dbReference>
<dbReference type="GO" id="GO:0008233">
    <property type="term" value="F:peptidase activity"/>
    <property type="evidence" value="ECO:0007669"/>
    <property type="project" value="UniProtKB-KW"/>
</dbReference>
<dbReference type="FunFam" id="3.40.50.300:FF:000025">
    <property type="entry name" value="ATP-dependent Clp protease subunit"/>
    <property type="match status" value="1"/>
</dbReference>
<dbReference type="Gene3D" id="3.40.50.300">
    <property type="entry name" value="P-loop containing nucleotide triphosphate hydrolases"/>
    <property type="match status" value="2"/>
</dbReference>
<dbReference type="Pfam" id="PF00004">
    <property type="entry name" value="AAA"/>
    <property type="match status" value="1"/>
</dbReference>
<dbReference type="CDD" id="cd00009">
    <property type="entry name" value="AAA"/>
    <property type="match status" value="1"/>
</dbReference>
<keyword evidence="3 5" id="KW-0067">ATP-binding</keyword>
<keyword evidence="10" id="KW-1185">Reference proteome</keyword>
<dbReference type="SMART" id="SM01086">
    <property type="entry name" value="ClpB_D2-small"/>
    <property type="match status" value="1"/>
</dbReference>
<dbReference type="InterPro" id="IPR036628">
    <property type="entry name" value="Clp_N_dom_sf"/>
</dbReference>
<dbReference type="GO" id="GO:0034605">
    <property type="term" value="P:cellular response to heat"/>
    <property type="evidence" value="ECO:0007669"/>
    <property type="project" value="TreeGrafter"/>
</dbReference>
<dbReference type="InterPro" id="IPR018368">
    <property type="entry name" value="ClpA/B_CS1"/>
</dbReference>
<keyword evidence="1" id="KW-0677">Repeat</keyword>
<organism evidence="9 10">
    <name type="scientific">Desulfocicer vacuolatum DSM 3385</name>
    <dbReference type="NCBI Taxonomy" id="1121400"/>
    <lineage>
        <taxon>Bacteria</taxon>
        <taxon>Pseudomonadati</taxon>
        <taxon>Thermodesulfobacteriota</taxon>
        <taxon>Desulfobacteria</taxon>
        <taxon>Desulfobacterales</taxon>
        <taxon>Desulfobacteraceae</taxon>
        <taxon>Desulfocicer</taxon>
    </lineage>
</organism>
<feature type="domain" description="Clp ATPase C-terminal" evidence="8">
    <location>
        <begin position="656"/>
        <end position="745"/>
    </location>
</feature>
<evidence type="ECO:0000256" key="3">
    <source>
        <dbReference type="ARBA" id="ARBA00022840"/>
    </source>
</evidence>
<dbReference type="Gene3D" id="1.10.8.60">
    <property type="match status" value="2"/>
</dbReference>
<evidence type="ECO:0000256" key="1">
    <source>
        <dbReference type="ARBA" id="ARBA00022737"/>
    </source>
</evidence>
<dbReference type="PRINTS" id="PR00300">
    <property type="entry name" value="CLPPROTEASEA"/>
</dbReference>
<evidence type="ECO:0000256" key="2">
    <source>
        <dbReference type="ARBA" id="ARBA00022741"/>
    </source>
</evidence>
<dbReference type="GO" id="GO:0016887">
    <property type="term" value="F:ATP hydrolysis activity"/>
    <property type="evidence" value="ECO:0007669"/>
    <property type="project" value="InterPro"/>
</dbReference>
<keyword evidence="9" id="KW-0645">Protease</keyword>
<dbReference type="Gene3D" id="1.10.1780.10">
    <property type="entry name" value="Clp, N-terminal domain"/>
    <property type="match status" value="1"/>
</dbReference>
<dbReference type="GO" id="GO:0006508">
    <property type="term" value="P:proteolysis"/>
    <property type="evidence" value="ECO:0007669"/>
    <property type="project" value="UniProtKB-KW"/>
</dbReference>
<dbReference type="SMART" id="SM00382">
    <property type="entry name" value="AAA"/>
    <property type="match status" value="2"/>
</dbReference>
<protein>
    <submittedName>
        <fullName evidence="9">ATP-dependent Clp protease ATP-binding subunit ClpA</fullName>
    </submittedName>
</protein>
<keyword evidence="2 5" id="KW-0547">Nucleotide-binding</keyword>
<dbReference type="Pfam" id="PF10431">
    <property type="entry name" value="ClpB_D2-small"/>
    <property type="match status" value="1"/>
</dbReference>
<dbReference type="Pfam" id="PF02861">
    <property type="entry name" value="Clp_N"/>
    <property type="match status" value="1"/>
</dbReference>
<evidence type="ECO:0000259" key="8">
    <source>
        <dbReference type="SMART" id="SM01086"/>
    </source>
</evidence>
<evidence type="ECO:0000256" key="5">
    <source>
        <dbReference type="RuleBase" id="RU004432"/>
    </source>
</evidence>
<accession>A0A1W2CQT1</accession>
<dbReference type="InterPro" id="IPR019489">
    <property type="entry name" value="Clp_ATPase_C"/>
</dbReference>
<dbReference type="SUPFAM" id="SSF52540">
    <property type="entry name" value="P-loop containing nucleoside triphosphate hydrolases"/>
    <property type="match status" value="2"/>
</dbReference>
<dbReference type="InterPro" id="IPR027417">
    <property type="entry name" value="P-loop_NTPase"/>
</dbReference>
<dbReference type="OrthoDB" id="9803641at2"/>
<evidence type="ECO:0000256" key="6">
    <source>
        <dbReference type="SAM" id="MobiDB-lite"/>
    </source>
</evidence>
<dbReference type="STRING" id="1121400.SAMN02746065_11336"/>